<dbReference type="PANTHER" id="PTHR15600">
    <property type="entry name" value="SACSIN"/>
    <property type="match status" value="1"/>
</dbReference>
<gene>
    <name evidence="1" type="ORF">fugu_010977</name>
</gene>
<dbReference type="AlphaFoldDB" id="A0A4Z2CBL7"/>
<protein>
    <submittedName>
        <fullName evidence="1">Uncharacterized protein</fullName>
    </submittedName>
</protein>
<proteinExistence type="predicted"/>
<dbReference type="InterPro" id="IPR052972">
    <property type="entry name" value="Sacsin_chaperone_reg"/>
</dbReference>
<dbReference type="PANTHER" id="PTHR15600:SF42">
    <property type="entry name" value="SACSIN"/>
    <property type="match status" value="1"/>
</dbReference>
<organism evidence="1 2">
    <name type="scientific">Takifugu bimaculatus</name>
    <dbReference type="NCBI Taxonomy" id="433685"/>
    <lineage>
        <taxon>Eukaryota</taxon>
        <taxon>Metazoa</taxon>
        <taxon>Chordata</taxon>
        <taxon>Craniata</taxon>
        <taxon>Vertebrata</taxon>
        <taxon>Euteleostomi</taxon>
        <taxon>Actinopterygii</taxon>
        <taxon>Neopterygii</taxon>
        <taxon>Teleostei</taxon>
        <taxon>Neoteleostei</taxon>
        <taxon>Acanthomorphata</taxon>
        <taxon>Eupercaria</taxon>
        <taxon>Tetraodontiformes</taxon>
        <taxon>Tetradontoidea</taxon>
        <taxon>Tetraodontidae</taxon>
        <taxon>Takifugu</taxon>
    </lineage>
</organism>
<evidence type="ECO:0000313" key="1">
    <source>
        <dbReference type="EMBL" id="TNN01595.1"/>
    </source>
</evidence>
<dbReference type="GO" id="GO:0030544">
    <property type="term" value="F:Hsp70 protein binding"/>
    <property type="evidence" value="ECO:0007669"/>
    <property type="project" value="TreeGrafter"/>
</dbReference>
<dbReference type="Proteomes" id="UP000516260">
    <property type="component" value="Chromosome 11"/>
</dbReference>
<reference evidence="1 2" key="1">
    <citation type="submission" date="2019-04" db="EMBL/GenBank/DDBJ databases">
        <title>The sequence and de novo assembly of Takifugu bimaculatus genome using PacBio and Hi-C technologies.</title>
        <authorList>
            <person name="Xu P."/>
            <person name="Liu B."/>
            <person name="Zhou Z."/>
        </authorList>
    </citation>
    <scope>NUCLEOTIDE SEQUENCE [LARGE SCALE GENOMIC DNA]</scope>
    <source>
        <strain evidence="1">TB-2018</strain>
        <tissue evidence="1">Muscle</tissue>
    </source>
</reference>
<comment type="caution">
    <text evidence="1">The sequence shown here is derived from an EMBL/GenBank/DDBJ whole genome shotgun (WGS) entry which is preliminary data.</text>
</comment>
<evidence type="ECO:0000313" key="2">
    <source>
        <dbReference type="Proteomes" id="UP000516260"/>
    </source>
</evidence>
<dbReference type="EMBL" id="SWLE01000003">
    <property type="protein sequence ID" value="TNN01595.1"/>
    <property type="molecule type" value="Genomic_DNA"/>
</dbReference>
<accession>A0A4Z2CBL7</accession>
<keyword evidence="2" id="KW-1185">Reference proteome</keyword>
<name>A0A4Z2CBL7_9TELE</name>
<sequence>MSKGLQTKKDQDFPLTPTGTIWGLAKPQSGEEPLKPILQPLFHELLPAASYLFPSVRNGSRQTRVVFSELDMDEDISKIVINYLQNSGVQVAKVPISVDVVLASYMAEASEVKKVRPPLLRQVIRKNKHKGSSQEKLLLLEFVLSDANYSDLIGLELLPLQDETFTSFSSPVSEKDAIYITSEEYPRFLYPGLEGRFILESIKSSVMDSLKKAAKSRGRPCTQLQMLSPERSARLIKDILSLVWPTRDFTVEWEPGNRELKHPTISWLRMIWKHLYIHFSDDLSTFEDMPLIPLVPLEESMNSVHLLRLRTPSAIILVEGEETTSSGILLDIMEKLGGTVMKKLDSCLQHPLLKNYIHPSSPAVLLQIMDRLSKQRLSSQVTSLSITEKIALRKYLAGLSDVTEREKHTLLELSIFEKFGTSCEGTSEFTSLRGARALHHRAKYPPNVKLSINLVGYCDEESLRLIKMLNIEQITTTECLKFIVHDIERGFYTTDEITQIMLWALQNMAFLKNENSSVLGWLSPIKFIQLPCGKLAKASDLFDPELEILQNLFYMEEKNRFPTSEFTFSSDVLHSLRQLGLRNEVQLNEKDVVTVAKKIEELQHSKDTNEDLVIKKAKMLLQILNRQTKLVKSADAQTALLKLQWVPVCKERPLTYPKSLSWVGDAATICSLSEMCDISHAVLVGSAVALVEHTSAGMKKALKLSLEPQADQVVQHLRAVIDWHKSKAFTTEDWYQFQQILFEIYGFMQTHIQDAKEAMKSLPFDWVGRGKRSHRLAVLS</sequence>